<dbReference type="EMBL" id="JAUSQZ010000001">
    <property type="protein sequence ID" value="MDP9825556.1"/>
    <property type="molecule type" value="Genomic_DNA"/>
</dbReference>
<keyword evidence="1" id="KW-0812">Transmembrane</keyword>
<keyword evidence="3" id="KW-1185">Reference proteome</keyword>
<organism evidence="2 3">
    <name type="scientific">Kineosporia succinea</name>
    <dbReference type="NCBI Taxonomy" id="84632"/>
    <lineage>
        <taxon>Bacteria</taxon>
        <taxon>Bacillati</taxon>
        <taxon>Actinomycetota</taxon>
        <taxon>Actinomycetes</taxon>
        <taxon>Kineosporiales</taxon>
        <taxon>Kineosporiaceae</taxon>
        <taxon>Kineosporia</taxon>
    </lineage>
</organism>
<evidence type="ECO:0008006" key="4">
    <source>
        <dbReference type="Google" id="ProtNLM"/>
    </source>
</evidence>
<keyword evidence="1" id="KW-0472">Membrane</keyword>
<evidence type="ECO:0000313" key="3">
    <source>
        <dbReference type="Proteomes" id="UP001235712"/>
    </source>
</evidence>
<reference evidence="2 3" key="1">
    <citation type="submission" date="2023-07" db="EMBL/GenBank/DDBJ databases">
        <title>Sequencing the genomes of 1000 actinobacteria strains.</title>
        <authorList>
            <person name="Klenk H.-P."/>
        </authorList>
    </citation>
    <scope>NUCLEOTIDE SEQUENCE [LARGE SCALE GENOMIC DNA]</scope>
    <source>
        <strain evidence="2 3">DSM 44388</strain>
    </source>
</reference>
<keyword evidence="1" id="KW-1133">Transmembrane helix</keyword>
<accession>A0ABT9NZ28</accession>
<sequence>MTSPATEPVPHDALADRYGRRRRAPRRGLVIGALATAAVLVLGFIFWITVIDRDQVTWQDHSFSVTSPSEVVLTFDVQLHRGATSAVCSLHALNSLKTEVGLRDVEVAGDDDGRVRMTVTLPTSEEATAGEVVSCVAR</sequence>
<evidence type="ECO:0000256" key="1">
    <source>
        <dbReference type="SAM" id="Phobius"/>
    </source>
</evidence>
<evidence type="ECO:0000313" key="2">
    <source>
        <dbReference type="EMBL" id="MDP9825556.1"/>
    </source>
</evidence>
<dbReference type="Pfam" id="PF14155">
    <property type="entry name" value="DUF4307"/>
    <property type="match status" value="1"/>
</dbReference>
<dbReference type="Proteomes" id="UP001235712">
    <property type="component" value="Unassembled WGS sequence"/>
</dbReference>
<dbReference type="RefSeq" id="WP_307239449.1">
    <property type="nucleotide sequence ID" value="NZ_JAUSQZ010000001.1"/>
</dbReference>
<name>A0ABT9NZ28_9ACTN</name>
<proteinExistence type="predicted"/>
<feature type="transmembrane region" description="Helical" evidence="1">
    <location>
        <begin position="29"/>
        <end position="50"/>
    </location>
</feature>
<dbReference type="InterPro" id="IPR025443">
    <property type="entry name" value="DUF4307"/>
</dbReference>
<comment type="caution">
    <text evidence="2">The sequence shown here is derived from an EMBL/GenBank/DDBJ whole genome shotgun (WGS) entry which is preliminary data.</text>
</comment>
<protein>
    <recommendedName>
        <fullName evidence="4">DUF4307 domain-containing protein</fullName>
    </recommendedName>
</protein>
<gene>
    <name evidence="2" type="ORF">J2S57_001305</name>
</gene>